<dbReference type="InterPro" id="IPR001506">
    <property type="entry name" value="Peptidase_M12A"/>
</dbReference>
<evidence type="ECO:0000313" key="2">
    <source>
        <dbReference type="EMBL" id="KAJ3482244.1"/>
    </source>
</evidence>
<protein>
    <recommendedName>
        <fullName evidence="1">Peptidase metallopeptidase domain-containing protein</fullName>
    </recommendedName>
</protein>
<dbReference type="GO" id="GO:0004222">
    <property type="term" value="F:metalloendopeptidase activity"/>
    <property type="evidence" value="ECO:0007669"/>
    <property type="project" value="InterPro"/>
</dbReference>
<dbReference type="Proteomes" id="UP001212997">
    <property type="component" value="Unassembled WGS sequence"/>
</dbReference>
<reference evidence="2" key="1">
    <citation type="submission" date="2022-07" db="EMBL/GenBank/DDBJ databases">
        <title>Genome Sequence of Physisporinus lineatus.</title>
        <authorList>
            <person name="Buettner E."/>
        </authorList>
    </citation>
    <scope>NUCLEOTIDE SEQUENCE</scope>
    <source>
        <strain evidence="2">VT162</strain>
    </source>
</reference>
<feature type="domain" description="Peptidase metallopeptidase" evidence="1">
    <location>
        <begin position="161"/>
        <end position="294"/>
    </location>
</feature>
<dbReference type="InterPro" id="IPR024079">
    <property type="entry name" value="MetalloPept_cat_dom_sf"/>
</dbReference>
<dbReference type="Pfam" id="PF01400">
    <property type="entry name" value="Astacin"/>
    <property type="match status" value="1"/>
</dbReference>
<dbReference type="EMBL" id="JANAWD010000282">
    <property type="protein sequence ID" value="KAJ3482244.1"/>
    <property type="molecule type" value="Genomic_DNA"/>
</dbReference>
<evidence type="ECO:0000259" key="1">
    <source>
        <dbReference type="SMART" id="SM00235"/>
    </source>
</evidence>
<comment type="caution">
    <text evidence="2">The sequence shown here is derived from an EMBL/GenBank/DDBJ whole genome shotgun (WGS) entry which is preliminary data.</text>
</comment>
<dbReference type="GO" id="GO:0008270">
    <property type="term" value="F:zinc ion binding"/>
    <property type="evidence" value="ECO:0007669"/>
    <property type="project" value="InterPro"/>
</dbReference>
<organism evidence="2 3">
    <name type="scientific">Meripilus lineatus</name>
    <dbReference type="NCBI Taxonomy" id="2056292"/>
    <lineage>
        <taxon>Eukaryota</taxon>
        <taxon>Fungi</taxon>
        <taxon>Dikarya</taxon>
        <taxon>Basidiomycota</taxon>
        <taxon>Agaricomycotina</taxon>
        <taxon>Agaricomycetes</taxon>
        <taxon>Polyporales</taxon>
        <taxon>Meripilaceae</taxon>
        <taxon>Meripilus</taxon>
    </lineage>
</organism>
<evidence type="ECO:0000313" key="3">
    <source>
        <dbReference type="Proteomes" id="UP001212997"/>
    </source>
</evidence>
<dbReference type="GO" id="GO:0006508">
    <property type="term" value="P:proteolysis"/>
    <property type="evidence" value="ECO:0007669"/>
    <property type="project" value="InterPro"/>
</dbReference>
<keyword evidence="3" id="KW-1185">Reference proteome</keyword>
<dbReference type="AlphaFoldDB" id="A0AAD5UZR8"/>
<gene>
    <name evidence="2" type="ORF">NLI96_g7115</name>
</gene>
<accession>A0AAD5UZR8</accession>
<sequence>MHLPLGLRSRVDDSNIKLWTTLVLCEYFPRTTWDDLRECDGDNGQRMQNNVCGRGLINPRQGVRPPVIDPEQSFPLSPYLRQQQYTSLIDCCNHNSRLQEIFSSGIESRTSGYVSDSPISESTSDKEVFEPIGDQYARSSTPMDIPLRNEHISCGVMAREESLWWHGTEITYTYLSGNHNQHSKVDKVITRWTYYSNLTFKRIPSGGYLRISFDNNQPSWSEIGTACLVQPAEKATMNFRGIGAGSSPLTDREQSTILHEFGHAIGFHHEHQSPARTNVFNWIDDVVNRYYSGAGWTRIQTYTNVIDPVSTDIISNFSQVDCKSVMMYPLHPSHNQEGVEISINSELSDTDKAYAMVHYPRPLPHTSAPEWTLSHALDILGVQGAIKEEILRCKDPHEICNLFTDWNSVQSHQRGPTKSKSLLKGGTQGCCYHKHEDELNSQVSLSKRVRDGLGERVFSNFLGHGVTVLICMTTCMTMKVLFDLFDVSFHGATFH</sequence>
<name>A0AAD5UZR8_9APHY</name>
<dbReference type="SMART" id="SM00235">
    <property type="entry name" value="ZnMc"/>
    <property type="match status" value="1"/>
</dbReference>
<proteinExistence type="predicted"/>
<dbReference type="InterPro" id="IPR006026">
    <property type="entry name" value="Peptidase_Metallo"/>
</dbReference>
<dbReference type="Gene3D" id="3.40.390.10">
    <property type="entry name" value="Collagenase (Catalytic Domain)"/>
    <property type="match status" value="1"/>
</dbReference>
<dbReference type="SUPFAM" id="SSF55486">
    <property type="entry name" value="Metalloproteases ('zincins'), catalytic domain"/>
    <property type="match status" value="1"/>
</dbReference>